<dbReference type="GO" id="GO:0003735">
    <property type="term" value="F:structural constituent of ribosome"/>
    <property type="evidence" value="ECO:0007669"/>
    <property type="project" value="UniProtKB-UniRule"/>
</dbReference>
<dbReference type="AlphaFoldDB" id="C8X475"/>
<evidence type="ECO:0000313" key="11">
    <source>
        <dbReference type="Proteomes" id="UP000001052"/>
    </source>
</evidence>
<comment type="similarity">
    <text evidence="1 7 8">Belongs to the universal ribosomal protein uL3 family.</text>
</comment>
<dbReference type="STRING" id="485915.Dret_2065"/>
<evidence type="ECO:0000256" key="1">
    <source>
        <dbReference type="ARBA" id="ARBA00006540"/>
    </source>
</evidence>
<evidence type="ECO:0000256" key="8">
    <source>
        <dbReference type="RuleBase" id="RU003905"/>
    </source>
</evidence>
<proteinExistence type="inferred from homology"/>
<dbReference type="GO" id="GO:0019843">
    <property type="term" value="F:rRNA binding"/>
    <property type="evidence" value="ECO:0007669"/>
    <property type="project" value="UniProtKB-UniRule"/>
</dbReference>
<dbReference type="InterPro" id="IPR019927">
    <property type="entry name" value="Ribosomal_uL3_bac/org-type"/>
</dbReference>
<keyword evidence="5 7" id="KW-0687">Ribonucleoprotein</keyword>
<reference evidence="11" key="1">
    <citation type="submission" date="2009-09" db="EMBL/GenBank/DDBJ databases">
        <title>The complete chromosome of Desulfohalobium retbaense DSM 5692.</title>
        <authorList>
            <consortium name="US DOE Joint Genome Institute (JGI-PGF)"/>
            <person name="Lucas S."/>
            <person name="Copeland A."/>
            <person name="Lapidus A."/>
            <person name="Glavina del Rio T."/>
            <person name="Dalin E."/>
            <person name="Tice H."/>
            <person name="Bruce D."/>
            <person name="Goodwin L."/>
            <person name="Pitluck S."/>
            <person name="Kyrpides N."/>
            <person name="Mavromatis K."/>
            <person name="Ivanova N."/>
            <person name="Mikhailova N."/>
            <person name="Munk A.C."/>
            <person name="Brettin T."/>
            <person name="Detter J.C."/>
            <person name="Han C."/>
            <person name="Tapia R."/>
            <person name="Larimer F."/>
            <person name="Land M."/>
            <person name="Hauser L."/>
            <person name="Markowitz V."/>
            <person name="Cheng J.-F."/>
            <person name="Hugenholtz P."/>
            <person name="Woyke T."/>
            <person name="Wu D."/>
            <person name="Spring S."/>
            <person name="Klenk H.-P."/>
            <person name="Eisen J.A."/>
        </authorList>
    </citation>
    <scope>NUCLEOTIDE SEQUENCE [LARGE SCALE GENOMIC DNA]</scope>
    <source>
        <strain evidence="11">DSM 5692</strain>
    </source>
</reference>
<protein>
    <recommendedName>
        <fullName evidence="6 7">Large ribosomal subunit protein uL3</fullName>
    </recommendedName>
</protein>
<dbReference type="NCBIfam" id="TIGR03625">
    <property type="entry name" value="L3_bact"/>
    <property type="match status" value="1"/>
</dbReference>
<dbReference type="PANTHER" id="PTHR11229:SF16">
    <property type="entry name" value="LARGE RIBOSOMAL SUBUNIT PROTEIN UL3C"/>
    <property type="match status" value="1"/>
</dbReference>
<dbReference type="Gene3D" id="2.40.30.10">
    <property type="entry name" value="Translation factors"/>
    <property type="match status" value="1"/>
</dbReference>
<dbReference type="InterPro" id="IPR019926">
    <property type="entry name" value="Ribosomal_uL3_CS"/>
</dbReference>
<dbReference type="PROSITE" id="PS00474">
    <property type="entry name" value="RIBOSOMAL_L3"/>
    <property type="match status" value="1"/>
</dbReference>
<dbReference type="InterPro" id="IPR009000">
    <property type="entry name" value="Transl_B-barrel_sf"/>
</dbReference>
<keyword evidence="3 7" id="KW-0694">RNA-binding</keyword>
<evidence type="ECO:0000313" key="10">
    <source>
        <dbReference type="EMBL" id="ACV69349.1"/>
    </source>
</evidence>
<keyword evidence="2 7" id="KW-0699">rRNA-binding</keyword>
<evidence type="ECO:0000256" key="4">
    <source>
        <dbReference type="ARBA" id="ARBA00022980"/>
    </source>
</evidence>
<dbReference type="InterPro" id="IPR000597">
    <property type="entry name" value="Ribosomal_uL3"/>
</dbReference>
<dbReference type="eggNOG" id="COG0087">
    <property type="taxonomic scope" value="Bacteria"/>
</dbReference>
<sequence>MSALNLIGKKLGMTRVFGEDGTVIPVTVIQAGPCPVIQVKTAETDGYTALQIGADPLPAHRVTKPQQGHQAKAGKGCFRKLQEVRVEDAAEYEPGQELSVDMFTIGERIDVTGKSKGRGFAGAMKRWNFGGSPSTHGHEKVHRSTGAVGQCAAPSRIFKGKKMPGHMGAQRVSVRNAEVVDIRPEDNLILLRGQVPGPKNGVITLRKKS</sequence>
<reference evidence="10 11" key="2">
    <citation type="journal article" date="2010" name="Stand. Genomic Sci.">
        <title>Complete genome sequence of Desulfohalobium retbaense type strain (HR(100)).</title>
        <authorList>
            <person name="Spring S."/>
            <person name="Nolan M."/>
            <person name="Lapidus A."/>
            <person name="Glavina Del Rio T."/>
            <person name="Copeland A."/>
            <person name="Tice H."/>
            <person name="Cheng J.F."/>
            <person name="Lucas S."/>
            <person name="Land M."/>
            <person name="Chen F."/>
            <person name="Bruce D."/>
            <person name="Goodwin L."/>
            <person name="Pitluck S."/>
            <person name="Ivanova N."/>
            <person name="Mavromatis K."/>
            <person name="Mikhailova N."/>
            <person name="Pati A."/>
            <person name="Chen A."/>
            <person name="Palaniappan K."/>
            <person name="Hauser L."/>
            <person name="Chang Y.J."/>
            <person name="Jeffries C.D."/>
            <person name="Munk C."/>
            <person name="Kiss H."/>
            <person name="Chain P."/>
            <person name="Han C."/>
            <person name="Brettin T."/>
            <person name="Detter J.C."/>
            <person name="Schuler E."/>
            <person name="Goker M."/>
            <person name="Rohde M."/>
            <person name="Bristow J."/>
            <person name="Eisen J.A."/>
            <person name="Markowitz V."/>
            <person name="Hugenholtz P."/>
            <person name="Kyrpides N.C."/>
            <person name="Klenk H.P."/>
        </authorList>
    </citation>
    <scope>NUCLEOTIDE SEQUENCE [LARGE SCALE GENOMIC DNA]</scope>
    <source>
        <strain evidence="10 11">DSM 5692</strain>
    </source>
</reference>
<accession>C8X475</accession>
<dbReference type="FunFam" id="3.30.160.810:FF:000001">
    <property type="entry name" value="50S ribosomal protein L3"/>
    <property type="match status" value="1"/>
</dbReference>
<evidence type="ECO:0000256" key="6">
    <source>
        <dbReference type="ARBA" id="ARBA00035243"/>
    </source>
</evidence>
<dbReference type="HAMAP" id="MF_01325_B">
    <property type="entry name" value="Ribosomal_uL3_B"/>
    <property type="match status" value="1"/>
</dbReference>
<evidence type="ECO:0000256" key="2">
    <source>
        <dbReference type="ARBA" id="ARBA00022730"/>
    </source>
</evidence>
<dbReference type="GO" id="GO:0006412">
    <property type="term" value="P:translation"/>
    <property type="evidence" value="ECO:0007669"/>
    <property type="project" value="UniProtKB-UniRule"/>
</dbReference>
<dbReference type="Proteomes" id="UP000001052">
    <property type="component" value="Chromosome"/>
</dbReference>
<comment type="function">
    <text evidence="7 9">One of the primary rRNA binding proteins, it binds directly near the 3'-end of the 23S rRNA, where it nucleates assembly of the 50S subunit.</text>
</comment>
<dbReference type="HOGENOM" id="CLU_044142_4_1_7"/>
<dbReference type="EMBL" id="CP001734">
    <property type="protein sequence ID" value="ACV69349.1"/>
    <property type="molecule type" value="Genomic_DNA"/>
</dbReference>
<dbReference type="KEGG" id="drt:Dret_2065"/>
<evidence type="ECO:0000256" key="9">
    <source>
        <dbReference type="RuleBase" id="RU003906"/>
    </source>
</evidence>
<dbReference type="PANTHER" id="PTHR11229">
    <property type="entry name" value="50S RIBOSOMAL PROTEIN L3"/>
    <property type="match status" value="1"/>
</dbReference>
<dbReference type="GO" id="GO:0022625">
    <property type="term" value="C:cytosolic large ribosomal subunit"/>
    <property type="evidence" value="ECO:0007669"/>
    <property type="project" value="TreeGrafter"/>
</dbReference>
<organism evidence="10 11">
    <name type="scientific">Desulfohalobium retbaense (strain ATCC 49708 / DSM 5692 / JCM 16813 / HR100)</name>
    <dbReference type="NCBI Taxonomy" id="485915"/>
    <lineage>
        <taxon>Bacteria</taxon>
        <taxon>Pseudomonadati</taxon>
        <taxon>Thermodesulfobacteriota</taxon>
        <taxon>Desulfovibrionia</taxon>
        <taxon>Desulfovibrionales</taxon>
        <taxon>Desulfohalobiaceae</taxon>
        <taxon>Desulfohalobium</taxon>
    </lineage>
</organism>
<evidence type="ECO:0000256" key="5">
    <source>
        <dbReference type="ARBA" id="ARBA00023274"/>
    </source>
</evidence>
<keyword evidence="11" id="KW-1185">Reference proteome</keyword>
<dbReference type="SUPFAM" id="SSF50447">
    <property type="entry name" value="Translation proteins"/>
    <property type="match status" value="1"/>
</dbReference>
<gene>
    <name evidence="7" type="primary">rplC</name>
    <name evidence="10" type="ordered locus">Dret_2065</name>
</gene>
<evidence type="ECO:0000256" key="7">
    <source>
        <dbReference type="HAMAP-Rule" id="MF_01325"/>
    </source>
</evidence>
<name>C8X475_DESRD</name>
<dbReference type="Gene3D" id="3.30.160.810">
    <property type="match status" value="1"/>
</dbReference>
<dbReference type="FunFam" id="2.40.30.10:FF:000004">
    <property type="entry name" value="50S ribosomal protein L3"/>
    <property type="match status" value="1"/>
</dbReference>
<comment type="subunit">
    <text evidence="7 9">Part of the 50S ribosomal subunit. Forms a cluster with proteins L14 and L19.</text>
</comment>
<keyword evidence="4 7" id="KW-0689">Ribosomal protein</keyword>
<dbReference type="Pfam" id="PF00297">
    <property type="entry name" value="Ribosomal_L3"/>
    <property type="match status" value="1"/>
</dbReference>
<evidence type="ECO:0000256" key="3">
    <source>
        <dbReference type="ARBA" id="ARBA00022884"/>
    </source>
</evidence>